<dbReference type="InterPro" id="IPR003593">
    <property type="entry name" value="AAA+_ATPase"/>
</dbReference>
<keyword evidence="8" id="KW-0472">Membrane</keyword>
<evidence type="ECO:0000313" key="10">
    <source>
        <dbReference type="EMBL" id="KRL20389.1"/>
    </source>
</evidence>
<dbReference type="eggNOG" id="COG3845">
    <property type="taxonomic scope" value="Bacteria"/>
</dbReference>
<accession>A0A0R1NRW9</accession>
<dbReference type="Proteomes" id="UP000051311">
    <property type="component" value="Unassembled WGS sequence"/>
</dbReference>
<keyword evidence="4" id="KW-0677">Repeat</keyword>
<dbReference type="InterPro" id="IPR050107">
    <property type="entry name" value="ABC_carbohydrate_import_ATPase"/>
</dbReference>
<dbReference type="Gene3D" id="3.40.50.300">
    <property type="entry name" value="P-loop containing nucleotide triphosphate hydrolases"/>
    <property type="match status" value="2"/>
</dbReference>
<dbReference type="SMART" id="SM00382">
    <property type="entry name" value="AAA"/>
    <property type="match status" value="1"/>
</dbReference>
<evidence type="ECO:0000256" key="2">
    <source>
        <dbReference type="ARBA" id="ARBA00022448"/>
    </source>
</evidence>
<dbReference type="CDD" id="cd03215">
    <property type="entry name" value="ABC_Carb_Monos_II"/>
    <property type="match status" value="1"/>
</dbReference>
<dbReference type="AlphaFoldDB" id="A0A0R1NRW9"/>
<dbReference type="PROSITE" id="PS00211">
    <property type="entry name" value="ABC_TRANSPORTER_1"/>
    <property type="match status" value="1"/>
</dbReference>
<dbReference type="RefSeq" id="WP_056945604.1">
    <property type="nucleotide sequence ID" value="NZ_AZEL01000063.1"/>
</dbReference>
<dbReference type="GO" id="GO:0005524">
    <property type="term" value="F:ATP binding"/>
    <property type="evidence" value="ECO:0007669"/>
    <property type="project" value="UniProtKB-KW"/>
</dbReference>
<keyword evidence="6" id="KW-0067">ATP-binding</keyword>
<keyword evidence="7" id="KW-1278">Translocase</keyword>
<comment type="subcellular location">
    <subcellularLocation>
        <location evidence="1">Cell membrane</location>
        <topology evidence="1">Peripheral membrane protein</topology>
    </subcellularLocation>
</comment>
<evidence type="ECO:0000256" key="8">
    <source>
        <dbReference type="ARBA" id="ARBA00023136"/>
    </source>
</evidence>
<evidence type="ECO:0000256" key="4">
    <source>
        <dbReference type="ARBA" id="ARBA00022737"/>
    </source>
</evidence>
<evidence type="ECO:0000256" key="7">
    <source>
        <dbReference type="ARBA" id="ARBA00022967"/>
    </source>
</evidence>
<dbReference type="PROSITE" id="PS50893">
    <property type="entry name" value="ABC_TRANSPORTER_2"/>
    <property type="match status" value="2"/>
</dbReference>
<evidence type="ECO:0000313" key="11">
    <source>
        <dbReference type="Proteomes" id="UP000051311"/>
    </source>
</evidence>
<feature type="domain" description="ABC transporter" evidence="9">
    <location>
        <begin position="260"/>
        <end position="504"/>
    </location>
</feature>
<dbReference type="SUPFAM" id="SSF52540">
    <property type="entry name" value="P-loop containing nucleoside triphosphate hydrolases"/>
    <property type="match status" value="2"/>
</dbReference>
<dbReference type="GeneID" id="78203436"/>
<dbReference type="FunFam" id="3.40.50.300:FF:000127">
    <property type="entry name" value="Ribose import ATP-binding protein RbsA"/>
    <property type="match status" value="1"/>
</dbReference>
<dbReference type="EMBL" id="AZEL01000063">
    <property type="protein sequence ID" value="KRL20389.1"/>
    <property type="molecule type" value="Genomic_DNA"/>
</dbReference>
<dbReference type="Pfam" id="PF00005">
    <property type="entry name" value="ABC_tran"/>
    <property type="match status" value="2"/>
</dbReference>
<dbReference type="OrthoDB" id="9771863at2"/>
<protein>
    <submittedName>
        <fullName evidence="10">Abc-type uncharacterized transport system, atpase component</fullName>
    </submittedName>
</protein>
<proteinExistence type="predicted"/>
<evidence type="ECO:0000256" key="5">
    <source>
        <dbReference type="ARBA" id="ARBA00022741"/>
    </source>
</evidence>
<evidence type="ECO:0000259" key="9">
    <source>
        <dbReference type="PROSITE" id="PS50893"/>
    </source>
</evidence>
<feature type="domain" description="ABC transporter" evidence="9">
    <location>
        <begin position="8"/>
        <end position="243"/>
    </location>
</feature>
<organism evidence="10 11">
    <name type="scientific">Lactobacillus gallinarum DSM 10532 = JCM 2011</name>
    <dbReference type="NCBI Taxonomy" id="1423748"/>
    <lineage>
        <taxon>Bacteria</taxon>
        <taxon>Bacillati</taxon>
        <taxon>Bacillota</taxon>
        <taxon>Bacilli</taxon>
        <taxon>Lactobacillales</taxon>
        <taxon>Lactobacillaceae</taxon>
        <taxon>Lactobacillus</taxon>
    </lineage>
</organism>
<evidence type="ECO:0000256" key="3">
    <source>
        <dbReference type="ARBA" id="ARBA00022475"/>
    </source>
</evidence>
<dbReference type="GO" id="GO:0016887">
    <property type="term" value="F:ATP hydrolysis activity"/>
    <property type="evidence" value="ECO:0007669"/>
    <property type="project" value="InterPro"/>
</dbReference>
<dbReference type="STRING" id="1423748.FC37_GL000085"/>
<dbReference type="PATRIC" id="fig|1423748.3.peg.91"/>
<dbReference type="InterPro" id="IPR027417">
    <property type="entry name" value="P-loop_NTPase"/>
</dbReference>
<dbReference type="InterPro" id="IPR003439">
    <property type="entry name" value="ABC_transporter-like_ATP-bd"/>
</dbReference>
<dbReference type="PANTHER" id="PTHR43790">
    <property type="entry name" value="CARBOHYDRATE TRANSPORT ATP-BINDING PROTEIN MG119-RELATED"/>
    <property type="match status" value="1"/>
</dbReference>
<reference evidence="10 11" key="1">
    <citation type="journal article" date="2015" name="Genome Announc.">
        <title>Expanding the biotechnology potential of lactobacilli through comparative genomics of 213 strains and associated genera.</title>
        <authorList>
            <person name="Sun Z."/>
            <person name="Harris H.M."/>
            <person name="McCann A."/>
            <person name="Guo C."/>
            <person name="Argimon S."/>
            <person name="Zhang W."/>
            <person name="Yang X."/>
            <person name="Jeffery I.B."/>
            <person name="Cooney J.C."/>
            <person name="Kagawa T.F."/>
            <person name="Liu W."/>
            <person name="Song Y."/>
            <person name="Salvetti E."/>
            <person name="Wrobel A."/>
            <person name="Rasinkangas P."/>
            <person name="Parkhill J."/>
            <person name="Rea M.C."/>
            <person name="O'Sullivan O."/>
            <person name="Ritari J."/>
            <person name="Douillard F.P."/>
            <person name="Paul Ross R."/>
            <person name="Yang R."/>
            <person name="Briner A.E."/>
            <person name="Felis G.E."/>
            <person name="de Vos W.M."/>
            <person name="Barrangou R."/>
            <person name="Klaenhammer T.R."/>
            <person name="Caufield P.W."/>
            <person name="Cui Y."/>
            <person name="Zhang H."/>
            <person name="O'Toole P.W."/>
        </authorList>
    </citation>
    <scope>NUCLEOTIDE SEQUENCE [LARGE SCALE GENOMIC DNA]</scope>
    <source>
        <strain evidence="10 11">DSM 10532</strain>
    </source>
</reference>
<dbReference type="InterPro" id="IPR017871">
    <property type="entry name" value="ABC_transporter-like_CS"/>
</dbReference>
<dbReference type="CDD" id="cd03216">
    <property type="entry name" value="ABC_Carb_Monos_I"/>
    <property type="match status" value="1"/>
</dbReference>
<gene>
    <name evidence="10" type="ORF">FC37_GL000085</name>
</gene>
<evidence type="ECO:0000256" key="1">
    <source>
        <dbReference type="ARBA" id="ARBA00004202"/>
    </source>
</evidence>
<keyword evidence="2" id="KW-0813">Transport</keyword>
<dbReference type="GO" id="GO:0005886">
    <property type="term" value="C:plasma membrane"/>
    <property type="evidence" value="ECO:0007669"/>
    <property type="project" value="UniProtKB-SubCell"/>
</dbReference>
<evidence type="ECO:0000256" key="6">
    <source>
        <dbReference type="ARBA" id="ARBA00022840"/>
    </source>
</evidence>
<keyword evidence="3" id="KW-1003">Cell membrane</keyword>
<keyword evidence="5" id="KW-0547">Nucleotide-binding</keyword>
<sequence length="515" mass="56709">MENKNTVIEMKHIVKDFNGFKANNDINLKLHKGEILALLGENGAGKSTLMSILSGLLEPTSGEIFVNGEKTNIASPTAAKKLGIGMVHQHFMLANSFTVLENIILGHETTKGPVLDIKKAKEKVLALSERYHLAIDPDKKVADITVAQQQRVEILKILYRGANILIFDEPTAVLTPQEIKEFMNILKGLAHEGKSIILITHKLEEIKAVADEVTIIRTGQDVGTYQVKDISNKRMAELMVGHAVEMKLTKRAENFGQNILEVKDLQVKENRGNLAIKGLSLSLRAGEILGIAGIDGNGQDELVEAITGLRHVDQGSVIINGQDMTNKPTRKITEQGVASIPADRQKYGLILQMSVADNLILQSYYQQPFSHHGIINFDAIKKHAKAAVKKFDIRTASSDLPTGELSGGNQQKVIIARELERGSDLIIAFQPTRGLDVGAIEYIHKQLLKERDRGKAILLVSYELNEIMQLSDRILVLHDGQKSGVVKPDQTNETELGLLMTGIQKEGQDLDQSFS</sequence>
<comment type="caution">
    <text evidence="10">The sequence shown here is derived from an EMBL/GenBank/DDBJ whole genome shotgun (WGS) entry which is preliminary data.</text>
</comment>
<name>A0A0R1NRW9_9LACO</name>
<dbReference type="PANTHER" id="PTHR43790:SF4">
    <property type="entry name" value="GUANOSINE IMPORT ATP-BINDING PROTEIN NUPO"/>
    <property type="match status" value="1"/>
</dbReference>